<dbReference type="Gene3D" id="3.90.1300.10">
    <property type="entry name" value="Amidase signature (AS) domain"/>
    <property type="match status" value="1"/>
</dbReference>
<feature type="compositionally biased region" description="Low complexity" evidence="1">
    <location>
        <begin position="307"/>
        <end position="316"/>
    </location>
</feature>
<protein>
    <submittedName>
        <fullName evidence="3">Amidase</fullName>
    </submittedName>
</protein>
<dbReference type="InterPro" id="IPR036928">
    <property type="entry name" value="AS_sf"/>
</dbReference>
<evidence type="ECO:0000313" key="3">
    <source>
        <dbReference type="EMBL" id="GLC25317.1"/>
    </source>
</evidence>
<evidence type="ECO:0000259" key="2">
    <source>
        <dbReference type="Pfam" id="PF01425"/>
    </source>
</evidence>
<proteinExistence type="predicted"/>
<accession>A0AA37V2I8</accession>
<dbReference type="EMBL" id="BRXS01000003">
    <property type="protein sequence ID" value="GLC25317.1"/>
    <property type="molecule type" value="Genomic_DNA"/>
</dbReference>
<feature type="region of interest" description="Disordered" evidence="1">
    <location>
        <begin position="282"/>
        <end position="316"/>
    </location>
</feature>
<organism evidence="3 4">
    <name type="scientific">Roseisolibacter agri</name>
    <dbReference type="NCBI Taxonomy" id="2014610"/>
    <lineage>
        <taxon>Bacteria</taxon>
        <taxon>Pseudomonadati</taxon>
        <taxon>Gemmatimonadota</taxon>
        <taxon>Gemmatimonadia</taxon>
        <taxon>Gemmatimonadales</taxon>
        <taxon>Gemmatimonadaceae</taxon>
        <taxon>Roseisolibacter</taxon>
    </lineage>
</organism>
<evidence type="ECO:0000313" key="4">
    <source>
        <dbReference type="Proteomes" id="UP001161325"/>
    </source>
</evidence>
<feature type="domain" description="Amidase" evidence="2">
    <location>
        <begin position="170"/>
        <end position="593"/>
    </location>
</feature>
<reference evidence="3" key="1">
    <citation type="submission" date="2022-08" db="EMBL/GenBank/DDBJ databases">
        <title>Draft genome sequencing of Roseisolibacter agri AW1220.</title>
        <authorList>
            <person name="Tobiishi Y."/>
            <person name="Tonouchi A."/>
        </authorList>
    </citation>
    <scope>NUCLEOTIDE SEQUENCE</scope>
    <source>
        <strain evidence="3">AW1220</strain>
    </source>
</reference>
<gene>
    <name evidence="3" type="ORF">rosag_18300</name>
</gene>
<dbReference type="SUPFAM" id="SSF75304">
    <property type="entry name" value="Amidase signature (AS) enzymes"/>
    <property type="match status" value="1"/>
</dbReference>
<dbReference type="Proteomes" id="UP001161325">
    <property type="component" value="Unassembled WGS sequence"/>
</dbReference>
<name>A0AA37V2I8_9BACT</name>
<dbReference type="PANTHER" id="PTHR11895">
    <property type="entry name" value="TRANSAMIDASE"/>
    <property type="match status" value="1"/>
</dbReference>
<evidence type="ECO:0000256" key="1">
    <source>
        <dbReference type="SAM" id="MobiDB-lite"/>
    </source>
</evidence>
<dbReference type="InterPro" id="IPR000120">
    <property type="entry name" value="Amidase"/>
</dbReference>
<dbReference type="Pfam" id="PF01425">
    <property type="entry name" value="Amidase"/>
    <property type="match status" value="1"/>
</dbReference>
<keyword evidence="4" id="KW-1185">Reference proteome</keyword>
<sequence>MTIPDTPQSGLPDRRAFMGVFAAMGLGSTLLPGVLWAKVSDGAEVTTASVAAAAEIAGLEFDEQERTTLVEALKRQLAQIEALHKVPLPNEVAPAIHFDPRVPGTSSALLGTTRRGGAATPAAPAASSAARMTRAPQRITAVPRDAELAFQPVAVLAELVRTRRVTPSQLTELYLSRIKAHDPVLKAVITVTEERARAQAKQLDDEIARGRWRGPLHGIPWGAKDLLAAKGYKTTWGAGPYRDQTIDADAEVVKRLDAAGAILIAKLTLGELAQGDVWFGNGPTDAGPNETTRKGQRTRNPWNVEQGSSGSSAGPASATAAGLVGFSIGSETLGSISSPSTRCGVTGLRPTFGRVPRTGAMALSWTMDKLGPICRSVEDCALVLDAIHGPDGADLTCIEAPFRWDAARPLRAIRVGYVKQAFDLPATDPANPQRQQHPTKAFDDAALAVLREKAGIELVPVELPNAPYDAMRMILIAEAAAAFDELTRSNRDRELVQQGPGDWANTFRQARFIPAVDYINANRVRTTAMQQWARVFDAVDVIVSPTGAAGLNQLTATNLTGHPAVILPHGFNPNGTPVSLTFLGKLFGEAELLRLAHAYQQATDFHLKRPAKFV</sequence>
<dbReference type="PROSITE" id="PS51318">
    <property type="entry name" value="TAT"/>
    <property type="match status" value="1"/>
</dbReference>
<dbReference type="RefSeq" id="WP_284349770.1">
    <property type="nucleotide sequence ID" value="NZ_BRXS01000003.1"/>
</dbReference>
<dbReference type="InterPro" id="IPR023631">
    <property type="entry name" value="Amidase_dom"/>
</dbReference>
<comment type="caution">
    <text evidence="3">The sequence shown here is derived from an EMBL/GenBank/DDBJ whole genome shotgun (WGS) entry which is preliminary data.</text>
</comment>
<dbReference type="PANTHER" id="PTHR11895:SF73">
    <property type="entry name" value="AMIDASE FAMILY PROTEIN"/>
    <property type="match status" value="1"/>
</dbReference>
<dbReference type="AlphaFoldDB" id="A0AA37V2I8"/>
<dbReference type="InterPro" id="IPR006311">
    <property type="entry name" value="TAT_signal"/>
</dbReference>
<dbReference type="GO" id="GO:0050567">
    <property type="term" value="F:glutaminyl-tRNA synthase (glutamine-hydrolyzing) activity"/>
    <property type="evidence" value="ECO:0007669"/>
    <property type="project" value="TreeGrafter"/>
</dbReference>